<gene>
    <name evidence="2" type="ORF">QTO34_001292</name>
</gene>
<name>A0AA40HVE9_CNENI</name>
<evidence type="ECO:0000256" key="1">
    <source>
        <dbReference type="SAM" id="MobiDB-lite"/>
    </source>
</evidence>
<evidence type="ECO:0000313" key="3">
    <source>
        <dbReference type="Proteomes" id="UP001177744"/>
    </source>
</evidence>
<reference evidence="2" key="1">
    <citation type="submission" date="2023-06" db="EMBL/GenBank/DDBJ databases">
        <title>Reference genome for the Northern bat (Eptesicus nilssonii), a most northern bat species.</title>
        <authorList>
            <person name="Laine V.N."/>
            <person name="Pulliainen A.T."/>
            <person name="Lilley T.M."/>
        </authorList>
    </citation>
    <scope>NUCLEOTIDE SEQUENCE</scope>
    <source>
        <strain evidence="2">BLF_Eptnil</strain>
        <tissue evidence="2">Kidney</tissue>
    </source>
</reference>
<organism evidence="2 3">
    <name type="scientific">Cnephaeus nilssonii</name>
    <name type="common">Northern bat</name>
    <name type="synonym">Eptesicus nilssonii</name>
    <dbReference type="NCBI Taxonomy" id="3371016"/>
    <lineage>
        <taxon>Eukaryota</taxon>
        <taxon>Metazoa</taxon>
        <taxon>Chordata</taxon>
        <taxon>Craniata</taxon>
        <taxon>Vertebrata</taxon>
        <taxon>Euteleostomi</taxon>
        <taxon>Mammalia</taxon>
        <taxon>Eutheria</taxon>
        <taxon>Laurasiatheria</taxon>
        <taxon>Chiroptera</taxon>
        <taxon>Yangochiroptera</taxon>
        <taxon>Vespertilionidae</taxon>
        <taxon>Cnephaeus</taxon>
    </lineage>
</organism>
<dbReference type="EMBL" id="JAULJE010000010">
    <property type="protein sequence ID" value="KAK1338178.1"/>
    <property type="molecule type" value="Genomic_DNA"/>
</dbReference>
<sequence>MRPWVRMKLNPGSGRGRVPLDPGEAGSRVRAAREEPEPRLVPLHLLLPPSSYRSIVLPPRWERLASPQLSLPAVNPESGARRRKPQKAEKGTQEQNEESQGSTRPVLVLAKEGVKRCLQRLPRDNETRDLLGQGQREAIAVCSALRPRPTQD</sequence>
<feature type="region of interest" description="Disordered" evidence="1">
    <location>
        <begin position="1"/>
        <end position="38"/>
    </location>
</feature>
<protein>
    <submittedName>
        <fullName evidence="2">Uncharacterized protein</fullName>
    </submittedName>
</protein>
<feature type="region of interest" description="Disordered" evidence="1">
    <location>
        <begin position="66"/>
        <end position="107"/>
    </location>
</feature>
<dbReference type="Proteomes" id="UP001177744">
    <property type="component" value="Unassembled WGS sequence"/>
</dbReference>
<evidence type="ECO:0000313" key="2">
    <source>
        <dbReference type="EMBL" id="KAK1338178.1"/>
    </source>
</evidence>
<comment type="caution">
    <text evidence="2">The sequence shown here is derived from an EMBL/GenBank/DDBJ whole genome shotgun (WGS) entry which is preliminary data.</text>
</comment>
<dbReference type="AlphaFoldDB" id="A0AA40HVE9"/>
<accession>A0AA40HVE9</accession>
<proteinExistence type="predicted"/>
<keyword evidence="3" id="KW-1185">Reference proteome</keyword>